<dbReference type="InterPro" id="IPR032025">
    <property type="entry name" value="DUF5063"/>
</dbReference>
<proteinExistence type="predicted"/>
<dbReference type="Proteomes" id="UP000326546">
    <property type="component" value="Chromosome"/>
</dbReference>
<dbReference type="KEGG" id="serw:FY030_01460"/>
<evidence type="ECO:0000313" key="1">
    <source>
        <dbReference type="EMBL" id="QFG67571.1"/>
    </source>
</evidence>
<dbReference type="Gene3D" id="1.20.120.1550">
    <property type="entry name" value="Protein of unknown function DUF5063"/>
    <property type="match status" value="1"/>
</dbReference>
<dbReference type="RefSeq" id="WP_158059969.1">
    <property type="nucleotide sequence ID" value="NZ_CP044427.1"/>
</dbReference>
<sequence length="192" mass="20524">MSEPVEEDEGWEQQAALMHAEVEAYFAALEQVASGAAAETALPLLLLSVGQLCAAGARVGALVDVVPVERFEPDAGPDTDLEAVREGLHMLLGGLDDYCDVEDPVISTGVVPGSLSADLVSVAADLSHGRTHYLEGRVTEAMWWWQFSYLSSWGERASAALRVLLTLLAHVRLDADDEQVMEAELAALHSPG</sequence>
<gene>
    <name evidence="1" type="ORF">FY030_01460</name>
</gene>
<dbReference type="EMBL" id="CP044427">
    <property type="protein sequence ID" value="QFG67571.1"/>
    <property type="molecule type" value="Genomic_DNA"/>
</dbReference>
<dbReference type="InterPro" id="IPR038312">
    <property type="entry name" value="DUF5063_sf"/>
</dbReference>
<evidence type="ECO:0000313" key="2">
    <source>
        <dbReference type="Proteomes" id="UP000326546"/>
    </source>
</evidence>
<reference evidence="1 2" key="1">
    <citation type="submission" date="2019-09" db="EMBL/GenBank/DDBJ databases">
        <title>Serinicoccus pratensis sp. nov., isolated from meadow soil.</title>
        <authorList>
            <person name="Zhang W."/>
        </authorList>
    </citation>
    <scope>NUCLEOTIDE SEQUENCE [LARGE SCALE GENOMIC DNA]</scope>
    <source>
        <strain evidence="1 2">W204</strain>
    </source>
</reference>
<protein>
    <submittedName>
        <fullName evidence="1">DUF5063 domain-containing protein</fullName>
    </submittedName>
</protein>
<keyword evidence="2" id="KW-1185">Reference proteome</keyword>
<accession>A0A5J6V332</accession>
<dbReference type="Pfam" id="PF16702">
    <property type="entry name" value="DUF5063"/>
    <property type="match status" value="1"/>
</dbReference>
<name>A0A5J6V332_9MICO</name>
<dbReference type="AlphaFoldDB" id="A0A5J6V332"/>
<dbReference type="OrthoDB" id="3524665at2"/>
<organism evidence="1 2">
    <name type="scientific">Ornithinimicrobium pratense</name>
    <dbReference type="NCBI Taxonomy" id="2593973"/>
    <lineage>
        <taxon>Bacteria</taxon>
        <taxon>Bacillati</taxon>
        <taxon>Actinomycetota</taxon>
        <taxon>Actinomycetes</taxon>
        <taxon>Micrococcales</taxon>
        <taxon>Ornithinimicrobiaceae</taxon>
        <taxon>Ornithinimicrobium</taxon>
    </lineage>
</organism>